<organism evidence="2 3">
    <name type="scientific">Favolaschia claudopus</name>
    <dbReference type="NCBI Taxonomy" id="2862362"/>
    <lineage>
        <taxon>Eukaryota</taxon>
        <taxon>Fungi</taxon>
        <taxon>Dikarya</taxon>
        <taxon>Basidiomycota</taxon>
        <taxon>Agaricomycotina</taxon>
        <taxon>Agaricomycetes</taxon>
        <taxon>Agaricomycetidae</taxon>
        <taxon>Agaricales</taxon>
        <taxon>Marasmiineae</taxon>
        <taxon>Mycenaceae</taxon>
        <taxon>Favolaschia</taxon>
    </lineage>
</organism>
<reference evidence="2 3" key="1">
    <citation type="journal article" date="2024" name="J Genomics">
        <title>Draft genome sequencing and assembly of Favolaschia claudopus CIRM-BRFM 2984 isolated from oak limbs.</title>
        <authorList>
            <person name="Navarro D."/>
            <person name="Drula E."/>
            <person name="Chaduli D."/>
            <person name="Cazenave R."/>
            <person name="Ahrendt S."/>
            <person name="Wang J."/>
            <person name="Lipzen A."/>
            <person name="Daum C."/>
            <person name="Barry K."/>
            <person name="Grigoriev I.V."/>
            <person name="Favel A."/>
            <person name="Rosso M.N."/>
            <person name="Martin F."/>
        </authorList>
    </citation>
    <scope>NUCLEOTIDE SEQUENCE [LARGE SCALE GENOMIC DNA]</scope>
    <source>
        <strain evidence="2 3">CIRM-BRFM 2984</strain>
    </source>
</reference>
<feature type="region of interest" description="Disordered" evidence="1">
    <location>
        <begin position="197"/>
        <end position="256"/>
    </location>
</feature>
<feature type="region of interest" description="Disordered" evidence="1">
    <location>
        <begin position="69"/>
        <end position="108"/>
    </location>
</feature>
<evidence type="ECO:0000313" key="3">
    <source>
        <dbReference type="Proteomes" id="UP001362999"/>
    </source>
</evidence>
<evidence type="ECO:0000256" key="1">
    <source>
        <dbReference type="SAM" id="MobiDB-lite"/>
    </source>
</evidence>
<sequence>MATSSCTWVMSRISFPPLGASTFSQKITESEESLQPVACKQMRDNGERPKHVGDASGVVGAAEGWKQAKSAANPGFSGRMKSWEPQEQADSAPDARFDGTYDPDSGWGRQERDGICLEQPYKDFAEILSQFNDQKAKGGSRSNEKEGKIAGSESVRRCWQTRTSNHGFDSDTQRLRICSHPSSSSAPTTSAFVATFSTWAPPPPLVTVPTQAPVSAPAATPSAPVLHDDGGESPTSSSSLSTPDLPSLPENEQRPG</sequence>
<evidence type="ECO:0000313" key="2">
    <source>
        <dbReference type="EMBL" id="KAK7057376.1"/>
    </source>
</evidence>
<accession>A0AAW0E1K2</accession>
<gene>
    <name evidence="2" type="ORF">R3P38DRAFT_2759642</name>
</gene>
<feature type="compositionally biased region" description="Low complexity" evidence="1">
    <location>
        <begin position="207"/>
        <end position="225"/>
    </location>
</feature>
<dbReference type="AlphaFoldDB" id="A0AAW0E1K2"/>
<name>A0AAW0E1K2_9AGAR</name>
<feature type="region of interest" description="Disordered" evidence="1">
    <location>
        <begin position="132"/>
        <end position="170"/>
    </location>
</feature>
<proteinExistence type="predicted"/>
<keyword evidence="3" id="KW-1185">Reference proteome</keyword>
<dbReference type="EMBL" id="JAWWNJ010000004">
    <property type="protein sequence ID" value="KAK7057376.1"/>
    <property type="molecule type" value="Genomic_DNA"/>
</dbReference>
<dbReference type="Proteomes" id="UP001362999">
    <property type="component" value="Unassembled WGS sequence"/>
</dbReference>
<protein>
    <submittedName>
        <fullName evidence="2">Uncharacterized protein</fullName>
    </submittedName>
</protein>
<feature type="compositionally biased region" description="Low complexity" evidence="1">
    <location>
        <begin position="232"/>
        <end position="250"/>
    </location>
</feature>
<comment type="caution">
    <text evidence="2">The sequence shown here is derived from an EMBL/GenBank/DDBJ whole genome shotgun (WGS) entry which is preliminary data.</text>
</comment>